<dbReference type="GO" id="GO:0004722">
    <property type="term" value="F:protein serine/threonine phosphatase activity"/>
    <property type="evidence" value="ECO:0007669"/>
    <property type="project" value="UniProtKB-EC"/>
</dbReference>
<dbReference type="PROSITE" id="PS50969">
    <property type="entry name" value="FCP1"/>
    <property type="match status" value="1"/>
</dbReference>
<reference evidence="8 9" key="1">
    <citation type="submission" date="2024-08" db="EMBL/GenBank/DDBJ databases">
        <title>Insights into the chromosomal genome structure of Flemingia macrophylla.</title>
        <authorList>
            <person name="Ding Y."/>
            <person name="Zhao Y."/>
            <person name="Bi W."/>
            <person name="Wu M."/>
            <person name="Zhao G."/>
            <person name="Gong Y."/>
            <person name="Li W."/>
            <person name="Zhang P."/>
        </authorList>
    </citation>
    <scope>NUCLEOTIDE SEQUENCE [LARGE SCALE GENOMIC DNA]</scope>
    <source>
        <strain evidence="8">DYQJB</strain>
        <tissue evidence="8">Leaf</tissue>
    </source>
</reference>
<dbReference type="InterPro" id="IPR036420">
    <property type="entry name" value="BRCT_dom_sf"/>
</dbReference>
<evidence type="ECO:0000313" key="9">
    <source>
        <dbReference type="Proteomes" id="UP001603857"/>
    </source>
</evidence>
<evidence type="ECO:0000259" key="7">
    <source>
        <dbReference type="PROSITE" id="PS50969"/>
    </source>
</evidence>
<dbReference type="AlphaFoldDB" id="A0ABD1LXU6"/>
<dbReference type="GO" id="GO:0005634">
    <property type="term" value="C:nucleus"/>
    <property type="evidence" value="ECO:0007669"/>
    <property type="project" value="UniProtKB-SubCell"/>
</dbReference>
<dbReference type="SUPFAM" id="SSF52113">
    <property type="entry name" value="BRCT domain"/>
    <property type="match status" value="1"/>
</dbReference>
<sequence>MMTKLRPFVRPFLKEASEMFEMHIYTMGDRPYALEMAKLLDPQGEYFNSKVISRDDGTQKHQKGLDVVLGQESAVLILDDTEHFGFSCKSLAELKSDENETDGALAKILHVLKQKDQEDLVDRDVLSTVRSEVLSGCVILFSRICHGALPSLQKMAEQMRATCLTEIDSSVTHVVATDVGTEKSRTQLSVLDCYLHISAEQCAKFTSLLEESSISRRSQKLNLKCRGKQCNFPAWQS</sequence>
<proteinExistence type="predicted"/>
<dbReference type="Proteomes" id="UP001603857">
    <property type="component" value="Unassembled WGS sequence"/>
</dbReference>
<evidence type="ECO:0000256" key="3">
    <source>
        <dbReference type="ARBA" id="ARBA00022801"/>
    </source>
</evidence>
<comment type="caution">
    <text evidence="8">The sequence shown here is derived from an EMBL/GenBank/DDBJ whole genome shotgun (WGS) entry which is preliminary data.</text>
</comment>
<dbReference type="InterPro" id="IPR039189">
    <property type="entry name" value="Fcp1"/>
</dbReference>
<dbReference type="Pfam" id="PF00533">
    <property type="entry name" value="BRCT"/>
    <property type="match status" value="1"/>
</dbReference>
<accession>A0ABD1LXU6</accession>
<feature type="domain" description="FCP1 homology" evidence="7">
    <location>
        <begin position="1"/>
        <end position="118"/>
    </location>
</feature>
<evidence type="ECO:0000256" key="2">
    <source>
        <dbReference type="ARBA" id="ARBA00013081"/>
    </source>
</evidence>
<protein>
    <recommendedName>
        <fullName evidence="2">protein-serine/threonine phosphatase</fullName>
        <ecNumber evidence="2">3.1.3.16</ecNumber>
    </recommendedName>
</protein>
<dbReference type="PANTHER" id="PTHR23081:SF36">
    <property type="entry name" value="RNA POLYMERASE II SUBUNIT A C-TERMINAL DOMAIN PHOSPHATASE"/>
    <property type="match status" value="1"/>
</dbReference>
<dbReference type="CDD" id="cd07521">
    <property type="entry name" value="HAD_FCP1-like"/>
    <property type="match status" value="1"/>
</dbReference>
<dbReference type="InterPro" id="IPR036412">
    <property type="entry name" value="HAD-like_sf"/>
</dbReference>
<dbReference type="EMBL" id="JBGMDY010000007">
    <property type="protein sequence ID" value="KAL2328361.1"/>
    <property type="molecule type" value="Genomic_DNA"/>
</dbReference>
<dbReference type="SUPFAM" id="SSF56784">
    <property type="entry name" value="HAD-like"/>
    <property type="match status" value="1"/>
</dbReference>
<gene>
    <name evidence="8" type="ORF">Fmac_021788</name>
</gene>
<comment type="catalytic activity">
    <reaction evidence="6">
        <text>O-phospho-L-threonyl-[protein] + H2O = L-threonyl-[protein] + phosphate</text>
        <dbReference type="Rhea" id="RHEA:47004"/>
        <dbReference type="Rhea" id="RHEA-COMP:11060"/>
        <dbReference type="Rhea" id="RHEA-COMP:11605"/>
        <dbReference type="ChEBI" id="CHEBI:15377"/>
        <dbReference type="ChEBI" id="CHEBI:30013"/>
        <dbReference type="ChEBI" id="CHEBI:43474"/>
        <dbReference type="ChEBI" id="CHEBI:61977"/>
        <dbReference type="EC" id="3.1.3.16"/>
    </reaction>
</comment>
<dbReference type="Gene3D" id="3.40.50.1000">
    <property type="entry name" value="HAD superfamily/HAD-like"/>
    <property type="match status" value="1"/>
</dbReference>
<dbReference type="Gene3D" id="3.40.50.10190">
    <property type="entry name" value="BRCT domain"/>
    <property type="match status" value="1"/>
</dbReference>
<dbReference type="Pfam" id="PF03031">
    <property type="entry name" value="NIF"/>
    <property type="match status" value="1"/>
</dbReference>
<dbReference type="InterPro" id="IPR023214">
    <property type="entry name" value="HAD_sf"/>
</dbReference>
<dbReference type="EC" id="3.1.3.16" evidence="2"/>
<comment type="subcellular location">
    <subcellularLocation>
        <location evidence="1">Nucleus</location>
    </subcellularLocation>
</comment>
<evidence type="ECO:0000256" key="6">
    <source>
        <dbReference type="ARBA" id="ARBA00048336"/>
    </source>
</evidence>
<dbReference type="PANTHER" id="PTHR23081">
    <property type="entry name" value="RNA POLYMERASE II CTD PHOSPHATASE"/>
    <property type="match status" value="1"/>
</dbReference>
<dbReference type="InterPro" id="IPR001357">
    <property type="entry name" value="BRCT_dom"/>
</dbReference>
<organism evidence="8 9">
    <name type="scientific">Flemingia macrophylla</name>
    <dbReference type="NCBI Taxonomy" id="520843"/>
    <lineage>
        <taxon>Eukaryota</taxon>
        <taxon>Viridiplantae</taxon>
        <taxon>Streptophyta</taxon>
        <taxon>Embryophyta</taxon>
        <taxon>Tracheophyta</taxon>
        <taxon>Spermatophyta</taxon>
        <taxon>Magnoliopsida</taxon>
        <taxon>eudicotyledons</taxon>
        <taxon>Gunneridae</taxon>
        <taxon>Pentapetalae</taxon>
        <taxon>rosids</taxon>
        <taxon>fabids</taxon>
        <taxon>Fabales</taxon>
        <taxon>Fabaceae</taxon>
        <taxon>Papilionoideae</taxon>
        <taxon>50 kb inversion clade</taxon>
        <taxon>NPAAA clade</taxon>
        <taxon>indigoferoid/millettioid clade</taxon>
        <taxon>Phaseoleae</taxon>
        <taxon>Flemingia</taxon>
    </lineage>
</organism>
<evidence type="ECO:0000313" key="8">
    <source>
        <dbReference type="EMBL" id="KAL2328361.1"/>
    </source>
</evidence>
<name>A0ABD1LXU6_9FABA</name>
<evidence type="ECO:0000256" key="1">
    <source>
        <dbReference type="ARBA" id="ARBA00004123"/>
    </source>
</evidence>
<evidence type="ECO:0000256" key="4">
    <source>
        <dbReference type="ARBA" id="ARBA00023242"/>
    </source>
</evidence>
<keyword evidence="4" id="KW-0539">Nucleus</keyword>
<evidence type="ECO:0000256" key="5">
    <source>
        <dbReference type="ARBA" id="ARBA00047761"/>
    </source>
</evidence>
<dbReference type="InterPro" id="IPR004274">
    <property type="entry name" value="FCP1_dom"/>
</dbReference>
<dbReference type="SMART" id="SM00577">
    <property type="entry name" value="CPDc"/>
    <property type="match status" value="1"/>
</dbReference>
<keyword evidence="9" id="KW-1185">Reference proteome</keyword>
<comment type="catalytic activity">
    <reaction evidence="5">
        <text>O-phospho-L-seryl-[protein] + H2O = L-seryl-[protein] + phosphate</text>
        <dbReference type="Rhea" id="RHEA:20629"/>
        <dbReference type="Rhea" id="RHEA-COMP:9863"/>
        <dbReference type="Rhea" id="RHEA-COMP:11604"/>
        <dbReference type="ChEBI" id="CHEBI:15377"/>
        <dbReference type="ChEBI" id="CHEBI:29999"/>
        <dbReference type="ChEBI" id="CHEBI:43474"/>
        <dbReference type="ChEBI" id="CHEBI:83421"/>
        <dbReference type="EC" id="3.1.3.16"/>
    </reaction>
</comment>
<keyword evidence="3" id="KW-0378">Hydrolase</keyword>